<dbReference type="AlphaFoldDB" id="A0A8S1P1J0"/>
<dbReference type="Proteomes" id="UP000692954">
    <property type="component" value="Unassembled WGS sequence"/>
</dbReference>
<feature type="transmembrane region" description="Helical" evidence="10">
    <location>
        <begin position="393"/>
        <end position="413"/>
    </location>
</feature>
<feature type="transmembrane region" description="Helical" evidence="10">
    <location>
        <begin position="217"/>
        <end position="243"/>
    </location>
</feature>
<feature type="compositionally biased region" description="Polar residues" evidence="9">
    <location>
        <begin position="564"/>
        <end position="574"/>
    </location>
</feature>
<organism evidence="12 13">
    <name type="scientific">Paramecium sonneborni</name>
    <dbReference type="NCBI Taxonomy" id="65129"/>
    <lineage>
        <taxon>Eukaryota</taxon>
        <taxon>Sar</taxon>
        <taxon>Alveolata</taxon>
        <taxon>Ciliophora</taxon>
        <taxon>Intramacronucleata</taxon>
        <taxon>Oligohymenophorea</taxon>
        <taxon>Peniculida</taxon>
        <taxon>Parameciidae</taxon>
        <taxon>Paramecium</taxon>
    </lineage>
</organism>
<dbReference type="Pfam" id="PF00999">
    <property type="entry name" value="Na_H_Exchanger"/>
    <property type="match status" value="1"/>
</dbReference>
<dbReference type="PANTHER" id="PTHR10110">
    <property type="entry name" value="SODIUM/HYDROGEN EXCHANGER"/>
    <property type="match status" value="1"/>
</dbReference>
<evidence type="ECO:0000256" key="6">
    <source>
        <dbReference type="ARBA" id="ARBA00023065"/>
    </source>
</evidence>
<feature type="domain" description="Cation/H+ exchanger transmembrane" evidence="11">
    <location>
        <begin position="53"/>
        <end position="453"/>
    </location>
</feature>
<evidence type="ECO:0000256" key="2">
    <source>
        <dbReference type="ARBA" id="ARBA00022448"/>
    </source>
</evidence>
<feature type="transmembrane region" description="Helical" evidence="10">
    <location>
        <begin position="16"/>
        <end position="39"/>
    </location>
</feature>
<feature type="transmembrane region" description="Helical" evidence="10">
    <location>
        <begin position="433"/>
        <end position="452"/>
    </location>
</feature>
<evidence type="ECO:0000256" key="3">
    <source>
        <dbReference type="ARBA" id="ARBA00022692"/>
    </source>
</evidence>
<dbReference type="GO" id="GO:0098719">
    <property type="term" value="P:sodium ion import across plasma membrane"/>
    <property type="evidence" value="ECO:0007669"/>
    <property type="project" value="TreeGrafter"/>
</dbReference>
<keyword evidence="2" id="KW-0813">Transport</keyword>
<feature type="transmembrane region" description="Helical" evidence="10">
    <location>
        <begin position="51"/>
        <end position="70"/>
    </location>
</feature>
<comment type="caution">
    <text evidence="12">The sequence shown here is derived from an EMBL/GenBank/DDBJ whole genome shotgun (WGS) entry which is preliminary data.</text>
</comment>
<proteinExistence type="predicted"/>
<dbReference type="GO" id="GO:0051453">
    <property type="term" value="P:regulation of intracellular pH"/>
    <property type="evidence" value="ECO:0007669"/>
    <property type="project" value="TreeGrafter"/>
</dbReference>
<accession>A0A8S1P1J0</accession>
<keyword evidence="8" id="KW-0739">Sodium transport</keyword>
<feature type="region of interest" description="Disordered" evidence="9">
    <location>
        <begin position="541"/>
        <end position="597"/>
    </location>
</feature>
<feature type="transmembrane region" description="Helical" evidence="10">
    <location>
        <begin position="350"/>
        <end position="372"/>
    </location>
</feature>
<keyword evidence="7 10" id="KW-0472">Membrane</keyword>
<dbReference type="GO" id="GO:0005886">
    <property type="term" value="C:plasma membrane"/>
    <property type="evidence" value="ECO:0007669"/>
    <property type="project" value="TreeGrafter"/>
</dbReference>
<keyword evidence="6" id="KW-0406">Ion transport</keyword>
<keyword evidence="3 10" id="KW-0812">Transmembrane</keyword>
<evidence type="ECO:0000256" key="5">
    <source>
        <dbReference type="ARBA" id="ARBA00023053"/>
    </source>
</evidence>
<gene>
    <name evidence="12" type="ORF">PSON_ATCC_30995.1.T0670155</name>
</gene>
<evidence type="ECO:0000256" key="10">
    <source>
        <dbReference type="SAM" id="Phobius"/>
    </source>
</evidence>
<reference evidence="12" key="1">
    <citation type="submission" date="2021-01" db="EMBL/GenBank/DDBJ databases">
        <authorList>
            <consortium name="Genoscope - CEA"/>
            <person name="William W."/>
        </authorList>
    </citation>
    <scope>NUCLEOTIDE SEQUENCE</scope>
</reference>
<evidence type="ECO:0000313" key="13">
    <source>
        <dbReference type="Proteomes" id="UP000692954"/>
    </source>
</evidence>
<feature type="compositionally biased region" description="Basic and acidic residues" evidence="9">
    <location>
        <begin position="541"/>
        <end position="563"/>
    </location>
</feature>
<evidence type="ECO:0000256" key="8">
    <source>
        <dbReference type="ARBA" id="ARBA00023201"/>
    </source>
</evidence>
<feature type="transmembrane region" description="Helical" evidence="10">
    <location>
        <begin position="279"/>
        <end position="301"/>
    </location>
</feature>
<dbReference type="InterPro" id="IPR006153">
    <property type="entry name" value="Cation/H_exchanger_TM"/>
</dbReference>
<dbReference type="GO" id="GO:0015386">
    <property type="term" value="F:potassium:proton antiporter activity"/>
    <property type="evidence" value="ECO:0007669"/>
    <property type="project" value="TreeGrafter"/>
</dbReference>
<dbReference type="GO" id="GO:0015385">
    <property type="term" value="F:sodium:proton antiporter activity"/>
    <property type="evidence" value="ECO:0007669"/>
    <property type="project" value="InterPro"/>
</dbReference>
<evidence type="ECO:0000256" key="1">
    <source>
        <dbReference type="ARBA" id="ARBA00004141"/>
    </source>
</evidence>
<sequence length="597" mass="68833">MQFASPIRFQEIEEEALITGAIVMVFAVVFGAIAILQTFCEHHHVEFMREASVPIIFGLIFGLITFIEYFSTGLYFDSKIFSFALLPIIVFKEGYCLNKQHFMKNYFYVVIYGLFGTIVQFIISFSLTYSLTNSSIFWVPPNTDQEDESFAFQMFFSACVTSKDSAVTLTVLEFEHAPKLHSIIFGEQIINDVIVFALSSTSQRYNNDNDNFVRGNWYNFLIFIGLTLAQLLFGLIVGVLIGIISTWITKKARSISEHSSILTMFTIYCAYFSFSFCEAFGFCGVMAVLICGIMMAHYQTYNLPKLSANSSKITVKALAYASETFIYFYIGFAVTGNEINNTEVKNYSEVYPFVLLQFFVIQPVSKLLAMLLSQGLAYLIKPDSKGALRINKYEFLILLYSGLIKGVIAYALICEVHTEDAISSIYYPYINYAALYLIIGTTLFFGGSLKYVTEWSYKQMEIEHLQESSENSEYKSNLKQTFIREDKKAYENATQNKSKWFKNFDENYIKPFLIYNYVNRKQDILSAKKIKKNKHTIEKQNEEEMRMYEDSVRQKREKLEMKNQNKTSNLTNFDVDSEPEEDHPKQHGHNEKANKHH</sequence>
<evidence type="ECO:0000259" key="11">
    <source>
        <dbReference type="Pfam" id="PF00999"/>
    </source>
</evidence>
<evidence type="ECO:0000256" key="7">
    <source>
        <dbReference type="ARBA" id="ARBA00023136"/>
    </source>
</evidence>
<name>A0A8S1P1J0_9CILI</name>
<evidence type="ECO:0000256" key="4">
    <source>
        <dbReference type="ARBA" id="ARBA00022989"/>
    </source>
</evidence>
<dbReference type="EMBL" id="CAJJDN010000067">
    <property type="protein sequence ID" value="CAD8096956.1"/>
    <property type="molecule type" value="Genomic_DNA"/>
</dbReference>
<dbReference type="OrthoDB" id="196264at2759"/>
<keyword evidence="4 10" id="KW-1133">Transmembrane helix</keyword>
<evidence type="ECO:0000256" key="9">
    <source>
        <dbReference type="SAM" id="MobiDB-lite"/>
    </source>
</evidence>
<keyword evidence="5" id="KW-0915">Sodium</keyword>
<dbReference type="PANTHER" id="PTHR10110:SF187">
    <property type="entry name" value="SODIUM_HYDROGEN EXCHANGER"/>
    <property type="match status" value="1"/>
</dbReference>
<feature type="transmembrane region" description="Helical" evidence="10">
    <location>
        <begin position="107"/>
        <end position="131"/>
    </location>
</feature>
<feature type="compositionally biased region" description="Basic and acidic residues" evidence="9">
    <location>
        <begin position="582"/>
        <end position="597"/>
    </location>
</feature>
<keyword evidence="13" id="KW-1185">Reference proteome</keyword>
<evidence type="ECO:0000313" key="12">
    <source>
        <dbReference type="EMBL" id="CAD8096956.1"/>
    </source>
</evidence>
<dbReference type="InterPro" id="IPR018422">
    <property type="entry name" value="Cation/H_exchanger_CPA1"/>
</dbReference>
<protein>
    <recommendedName>
        <fullName evidence="11">Cation/H+ exchanger transmembrane domain-containing protein</fullName>
    </recommendedName>
</protein>
<comment type="subcellular location">
    <subcellularLocation>
        <location evidence="1">Membrane</location>
        <topology evidence="1">Multi-pass membrane protein</topology>
    </subcellularLocation>
</comment>